<keyword evidence="1" id="KW-1133">Transmembrane helix</keyword>
<feature type="transmembrane region" description="Helical" evidence="1">
    <location>
        <begin position="51"/>
        <end position="73"/>
    </location>
</feature>
<accession>A0ABR1LUW3</accession>
<dbReference type="Proteomes" id="UP001365128">
    <property type="component" value="Unassembled WGS sequence"/>
</dbReference>
<protein>
    <submittedName>
        <fullName evidence="2">Uncharacterized protein</fullName>
    </submittedName>
</protein>
<evidence type="ECO:0000313" key="2">
    <source>
        <dbReference type="EMBL" id="KAK7539003.1"/>
    </source>
</evidence>
<keyword evidence="1" id="KW-0812">Transmembrane</keyword>
<name>A0ABR1LUW3_9PEZI</name>
<feature type="transmembrane region" description="Helical" evidence="1">
    <location>
        <begin position="20"/>
        <end position="39"/>
    </location>
</feature>
<evidence type="ECO:0000256" key="1">
    <source>
        <dbReference type="SAM" id="Phobius"/>
    </source>
</evidence>
<organism evidence="2 3">
    <name type="scientific">Phyllosticta citricarpa</name>
    <dbReference type="NCBI Taxonomy" id="55181"/>
    <lineage>
        <taxon>Eukaryota</taxon>
        <taxon>Fungi</taxon>
        <taxon>Dikarya</taxon>
        <taxon>Ascomycota</taxon>
        <taxon>Pezizomycotina</taxon>
        <taxon>Dothideomycetes</taxon>
        <taxon>Dothideomycetes incertae sedis</taxon>
        <taxon>Botryosphaeriales</taxon>
        <taxon>Phyllostictaceae</taxon>
        <taxon>Phyllosticta</taxon>
    </lineage>
</organism>
<keyword evidence="3" id="KW-1185">Reference proteome</keyword>
<sequence>MTLWLHLRRLWGLGAGNRRLTLLIFVDMSYVCMYVCKMIECIYVGTKEMGFFFLLLPYPLIAPVSLSFTSWVLD</sequence>
<gene>
    <name evidence="2" type="ORF">IWX46DRAFT_208721</name>
</gene>
<evidence type="ECO:0000313" key="3">
    <source>
        <dbReference type="Proteomes" id="UP001365128"/>
    </source>
</evidence>
<proteinExistence type="predicted"/>
<dbReference type="EMBL" id="JBBPDW010000029">
    <property type="protein sequence ID" value="KAK7539003.1"/>
    <property type="molecule type" value="Genomic_DNA"/>
</dbReference>
<keyword evidence="1" id="KW-0472">Membrane</keyword>
<comment type="caution">
    <text evidence="2">The sequence shown here is derived from an EMBL/GenBank/DDBJ whole genome shotgun (WGS) entry which is preliminary data.</text>
</comment>
<reference evidence="2 3" key="1">
    <citation type="submission" date="2024-04" db="EMBL/GenBank/DDBJ databases">
        <title>Phyllosticta paracitricarpa is synonymous to the EU quarantine fungus P. citricarpa based on phylogenomic analyses.</title>
        <authorList>
            <consortium name="Lawrence Berkeley National Laboratory"/>
            <person name="Van Ingen-Buijs V.A."/>
            <person name="Van Westerhoven A.C."/>
            <person name="Haridas S."/>
            <person name="Skiadas P."/>
            <person name="Martin F."/>
            <person name="Groenewald J.Z."/>
            <person name="Crous P.W."/>
            <person name="Seidl M.F."/>
        </authorList>
    </citation>
    <scope>NUCLEOTIDE SEQUENCE [LARGE SCALE GENOMIC DNA]</scope>
    <source>
        <strain evidence="2 3">CBS 122670</strain>
    </source>
</reference>